<dbReference type="EMBL" id="NRRV01000067">
    <property type="protein sequence ID" value="MBK1633074.1"/>
    <property type="molecule type" value="Genomic_DNA"/>
</dbReference>
<evidence type="ECO:0000313" key="6">
    <source>
        <dbReference type="EMBL" id="MBK1633074.1"/>
    </source>
</evidence>
<dbReference type="Pfam" id="PF18019">
    <property type="entry name" value="Cas3_HD"/>
    <property type="match status" value="1"/>
</dbReference>
<keyword evidence="2" id="KW-0378">Hydrolase</keyword>
<evidence type="ECO:0000256" key="1">
    <source>
        <dbReference type="ARBA" id="ARBA00022723"/>
    </source>
</evidence>
<accession>A0ABS1CMK4</accession>
<feature type="domain" description="HD Cas3-type" evidence="5">
    <location>
        <begin position="15"/>
        <end position="115"/>
    </location>
</feature>
<evidence type="ECO:0000256" key="3">
    <source>
        <dbReference type="ARBA" id="ARBA00023118"/>
    </source>
</evidence>
<evidence type="ECO:0000259" key="5">
    <source>
        <dbReference type="PROSITE" id="PS51643"/>
    </source>
</evidence>
<organism evidence="6 7">
    <name type="scientific">Thiohalocapsa halophila</name>
    <dbReference type="NCBI Taxonomy" id="69359"/>
    <lineage>
        <taxon>Bacteria</taxon>
        <taxon>Pseudomonadati</taxon>
        <taxon>Pseudomonadota</taxon>
        <taxon>Gammaproteobacteria</taxon>
        <taxon>Chromatiales</taxon>
        <taxon>Chromatiaceae</taxon>
        <taxon>Thiohalocapsa</taxon>
    </lineage>
</organism>
<gene>
    <name evidence="6" type="ORF">CKO31_20420</name>
</gene>
<dbReference type="Proteomes" id="UP000748752">
    <property type="component" value="Unassembled WGS sequence"/>
</dbReference>
<reference evidence="6 7" key="1">
    <citation type="journal article" date="2020" name="Microorganisms">
        <title>Osmotic Adaptation and Compatible Solute Biosynthesis of Phototrophic Bacteria as Revealed from Genome Analyses.</title>
        <authorList>
            <person name="Imhoff J.F."/>
            <person name="Rahn T."/>
            <person name="Kunzel S."/>
            <person name="Keller A."/>
            <person name="Neulinger S.C."/>
        </authorList>
    </citation>
    <scope>NUCLEOTIDE SEQUENCE [LARGE SCALE GENOMIC DNA]</scope>
    <source>
        <strain evidence="6 7">DSM 6210</strain>
    </source>
</reference>
<proteinExistence type="predicted"/>
<dbReference type="InterPro" id="IPR038257">
    <property type="entry name" value="CRISPR-assoc_Cas3_HD_sf"/>
</dbReference>
<dbReference type="RefSeq" id="WP_200241039.1">
    <property type="nucleotide sequence ID" value="NZ_NRRV01000067.1"/>
</dbReference>
<dbReference type="PROSITE" id="PS51643">
    <property type="entry name" value="HD_CAS3"/>
    <property type="match status" value="1"/>
</dbReference>
<keyword evidence="1" id="KW-0479">Metal-binding</keyword>
<dbReference type="InterPro" id="IPR006483">
    <property type="entry name" value="CRISPR-assoc_Cas3_HD"/>
</dbReference>
<feature type="region of interest" description="Disordered" evidence="4">
    <location>
        <begin position="87"/>
        <end position="115"/>
    </location>
</feature>
<evidence type="ECO:0000256" key="4">
    <source>
        <dbReference type="SAM" id="MobiDB-lite"/>
    </source>
</evidence>
<evidence type="ECO:0000313" key="7">
    <source>
        <dbReference type="Proteomes" id="UP000748752"/>
    </source>
</evidence>
<name>A0ABS1CMK4_9GAMM</name>
<keyword evidence="3" id="KW-0051">Antiviral defense</keyword>
<sequence length="115" mass="13345">MYTRHYLRYWGKAGAAGEFHLLAYHALDVAACGKTLLERHSPLRDLLRARLGLPEAMLCAWLTFMLVLHDTGKFSYRFQRLRQDFPGLEPNPSLETQYHPPNPQKAQKGVRAEWH</sequence>
<evidence type="ECO:0000256" key="2">
    <source>
        <dbReference type="ARBA" id="ARBA00022801"/>
    </source>
</evidence>
<protein>
    <recommendedName>
        <fullName evidence="5">HD Cas3-type domain-containing protein</fullName>
    </recommendedName>
</protein>
<dbReference type="Gene3D" id="1.10.3210.30">
    <property type="match status" value="1"/>
</dbReference>
<keyword evidence="7" id="KW-1185">Reference proteome</keyword>
<comment type="caution">
    <text evidence="6">The sequence shown here is derived from an EMBL/GenBank/DDBJ whole genome shotgun (WGS) entry which is preliminary data.</text>
</comment>